<evidence type="ECO:0000256" key="3">
    <source>
        <dbReference type="ARBA" id="ARBA00022792"/>
    </source>
</evidence>
<proteinExistence type="inferred from homology"/>
<comment type="similarity">
    <text evidence="9">Belongs to the TIM14 family.</text>
</comment>
<gene>
    <name evidence="15" type="ORF">B9Z19DRAFT_1109351</name>
</gene>
<protein>
    <recommendedName>
        <fullName evidence="10">Mitochondrial import inner membrane translocase subunit TIM14</fullName>
    </recommendedName>
    <alternativeName>
        <fullName evidence="12">Mitochondrial import inner membrane translocase subunit tim14</fullName>
    </alternativeName>
    <alternativeName>
        <fullName evidence="11 13">Presequence translocated-associated motor subunit PAM18</fullName>
    </alternativeName>
</protein>
<dbReference type="OrthoDB" id="240298at2759"/>
<keyword evidence="3" id="KW-0999">Mitochondrion inner membrane</keyword>
<keyword evidence="6" id="KW-0496">Mitochondrion</keyword>
<evidence type="ECO:0000313" key="15">
    <source>
        <dbReference type="EMBL" id="PUU76631.1"/>
    </source>
</evidence>
<comment type="caution">
    <text evidence="15">The sequence shown here is derived from an EMBL/GenBank/DDBJ whole genome shotgun (WGS) entry which is preliminary data.</text>
</comment>
<accession>A0A2T6ZMB6</accession>
<dbReference type="GO" id="GO:0001405">
    <property type="term" value="C:PAM complex, Tim23 associated import motor"/>
    <property type="evidence" value="ECO:0007669"/>
    <property type="project" value="TreeGrafter"/>
</dbReference>
<evidence type="ECO:0000256" key="8">
    <source>
        <dbReference type="ARBA" id="ARBA00023186"/>
    </source>
</evidence>
<dbReference type="GO" id="GO:0030150">
    <property type="term" value="P:protein import into mitochondrial matrix"/>
    <property type="evidence" value="ECO:0007669"/>
    <property type="project" value="TreeGrafter"/>
</dbReference>
<keyword evidence="5" id="KW-0653">Protein transport</keyword>
<evidence type="ECO:0000256" key="14">
    <source>
        <dbReference type="SAM" id="Phobius"/>
    </source>
</evidence>
<feature type="transmembrane region" description="Helical" evidence="14">
    <location>
        <begin position="6"/>
        <end position="22"/>
    </location>
</feature>
<dbReference type="FunFam" id="1.10.287.110:FF:000001">
    <property type="entry name" value="Import inner membrane translocase subunit tim14"/>
    <property type="match status" value="1"/>
</dbReference>
<dbReference type="Proteomes" id="UP000244722">
    <property type="component" value="Unassembled WGS sequence"/>
</dbReference>
<keyword evidence="8" id="KW-0143">Chaperone</keyword>
<dbReference type="PANTHER" id="PTHR12763:SF28">
    <property type="entry name" value="GEO10507P1-RELATED"/>
    <property type="match status" value="1"/>
</dbReference>
<evidence type="ECO:0000256" key="7">
    <source>
        <dbReference type="ARBA" id="ARBA00023136"/>
    </source>
</evidence>
<name>A0A2T6ZMB6_TUBBO</name>
<keyword evidence="2 14" id="KW-0812">Transmembrane</keyword>
<keyword evidence="4 14" id="KW-1133">Transmembrane helix</keyword>
<comment type="subcellular location">
    <subcellularLocation>
        <location evidence="1">Mitochondrion inner membrane</location>
        <topology evidence="1">Single-pass membrane protein</topology>
    </subcellularLocation>
</comment>
<dbReference type="PANTHER" id="PTHR12763">
    <property type="match status" value="1"/>
</dbReference>
<evidence type="ECO:0000256" key="5">
    <source>
        <dbReference type="ARBA" id="ARBA00023010"/>
    </source>
</evidence>
<dbReference type="GO" id="GO:0001671">
    <property type="term" value="F:ATPase activator activity"/>
    <property type="evidence" value="ECO:0007669"/>
    <property type="project" value="TreeGrafter"/>
</dbReference>
<organism evidence="15 16">
    <name type="scientific">Tuber borchii</name>
    <name type="common">White truffle</name>
    <dbReference type="NCBI Taxonomy" id="42251"/>
    <lineage>
        <taxon>Eukaryota</taxon>
        <taxon>Fungi</taxon>
        <taxon>Dikarya</taxon>
        <taxon>Ascomycota</taxon>
        <taxon>Pezizomycotina</taxon>
        <taxon>Pezizomycetes</taxon>
        <taxon>Pezizales</taxon>
        <taxon>Tuberaceae</taxon>
        <taxon>Tuber</taxon>
    </lineage>
</organism>
<dbReference type="STRING" id="42251.A0A2T6ZMB6"/>
<dbReference type="AlphaFoldDB" id="A0A2T6ZMB6"/>
<reference evidence="15 16" key="1">
    <citation type="submission" date="2017-04" db="EMBL/GenBank/DDBJ databases">
        <title>Draft genome sequence of Tuber borchii Vittad., a whitish edible truffle.</title>
        <authorList>
            <consortium name="DOE Joint Genome Institute"/>
            <person name="Murat C."/>
            <person name="Kuo A."/>
            <person name="Barry K.W."/>
            <person name="Clum A."/>
            <person name="Dockter R.B."/>
            <person name="Fauchery L."/>
            <person name="Iotti M."/>
            <person name="Kohler A."/>
            <person name="Labutti K."/>
            <person name="Lindquist E.A."/>
            <person name="Lipzen A."/>
            <person name="Ohm R.A."/>
            <person name="Wang M."/>
            <person name="Grigoriev I.V."/>
            <person name="Zambonelli A."/>
            <person name="Martin F.M."/>
        </authorList>
    </citation>
    <scope>NUCLEOTIDE SEQUENCE [LARGE SCALE GENOMIC DNA]</scope>
    <source>
        <strain evidence="15 16">Tbo3840</strain>
    </source>
</reference>
<dbReference type="Gene3D" id="1.10.287.110">
    <property type="entry name" value="DnaJ domain"/>
    <property type="match status" value="1"/>
</dbReference>
<evidence type="ECO:0000256" key="9">
    <source>
        <dbReference type="ARBA" id="ARBA00038105"/>
    </source>
</evidence>
<evidence type="ECO:0000256" key="13">
    <source>
        <dbReference type="ARBA" id="ARBA00075483"/>
    </source>
</evidence>
<dbReference type="EMBL" id="NESQ01000181">
    <property type="protein sequence ID" value="PUU76631.1"/>
    <property type="molecule type" value="Genomic_DNA"/>
</dbReference>
<evidence type="ECO:0000256" key="4">
    <source>
        <dbReference type="ARBA" id="ARBA00022989"/>
    </source>
</evidence>
<keyword evidence="5" id="KW-0813">Transport</keyword>
<evidence type="ECO:0000256" key="10">
    <source>
        <dbReference type="ARBA" id="ARBA00040828"/>
    </source>
</evidence>
<evidence type="ECO:0000256" key="11">
    <source>
        <dbReference type="ARBA" id="ARBA00041716"/>
    </source>
</evidence>
<evidence type="ECO:0000256" key="6">
    <source>
        <dbReference type="ARBA" id="ARBA00023128"/>
    </source>
</evidence>
<evidence type="ECO:0000313" key="16">
    <source>
        <dbReference type="Proteomes" id="UP000244722"/>
    </source>
</evidence>
<sequence>MSTTVLVGVGVAGAALVARIGLQALKRYKALGGGAAAAFGRSFYKGGFESRMTRREASLILELSTPRESLITKQNIRKRHRELMLKNHPDRGGSPYLAGKINEAKEFLEKHG</sequence>
<evidence type="ECO:0000256" key="1">
    <source>
        <dbReference type="ARBA" id="ARBA00004434"/>
    </source>
</evidence>
<dbReference type="CDD" id="cd06257">
    <property type="entry name" value="DnaJ"/>
    <property type="match status" value="1"/>
</dbReference>
<keyword evidence="5" id="KW-0811">Translocation</keyword>
<evidence type="ECO:0000256" key="2">
    <source>
        <dbReference type="ARBA" id="ARBA00022692"/>
    </source>
</evidence>
<dbReference type="SUPFAM" id="SSF46565">
    <property type="entry name" value="Chaperone J-domain"/>
    <property type="match status" value="1"/>
</dbReference>
<keyword evidence="7 14" id="KW-0472">Membrane</keyword>
<evidence type="ECO:0000256" key="12">
    <source>
        <dbReference type="ARBA" id="ARBA00067223"/>
    </source>
</evidence>
<keyword evidence="16" id="KW-1185">Reference proteome</keyword>
<dbReference type="InterPro" id="IPR036869">
    <property type="entry name" value="J_dom_sf"/>
</dbReference>
<dbReference type="InterPro" id="IPR001623">
    <property type="entry name" value="DnaJ_domain"/>
</dbReference>